<dbReference type="GO" id="GO:0003723">
    <property type="term" value="F:RNA binding"/>
    <property type="evidence" value="ECO:0007669"/>
    <property type="project" value="InterPro"/>
</dbReference>
<evidence type="ECO:0000313" key="9">
    <source>
        <dbReference type="EMBL" id="AEF85363.1"/>
    </source>
</evidence>
<evidence type="ECO:0000256" key="3">
    <source>
        <dbReference type="ARBA" id="ARBA00023235"/>
    </source>
</evidence>
<evidence type="ECO:0000256" key="7">
    <source>
        <dbReference type="RuleBase" id="RU003792"/>
    </source>
</evidence>
<proteinExistence type="inferred from homology"/>
<dbReference type="GO" id="GO:0031119">
    <property type="term" value="P:tRNA pseudouridine synthesis"/>
    <property type="evidence" value="ECO:0007669"/>
    <property type="project" value="UniProtKB-UniRule"/>
</dbReference>
<dbReference type="STRING" id="545694.TREPR_1940"/>
<reference evidence="9 10" key="2">
    <citation type="journal article" date="2011" name="ISME J.">
        <title>RNA-seq reveals cooperative metabolic interactions between two termite-gut spirochete species in co-culture.</title>
        <authorList>
            <person name="Rosenthal A.Z."/>
            <person name="Matson E.G."/>
            <person name="Eldar A."/>
            <person name="Leadbetter J.R."/>
        </authorList>
    </citation>
    <scope>NUCLEOTIDE SEQUENCE [LARGE SCALE GENOMIC DNA]</scope>
    <source>
        <strain evidence="10">ATCC BAA-887 / DSM 12427 / ZAS-2</strain>
    </source>
</reference>
<comment type="function">
    <text evidence="4">Formation of pseudouridine at positions 38, 39 and 40 in the anticodon stem and loop of transfer RNAs.</text>
</comment>
<dbReference type="eggNOG" id="COG0101">
    <property type="taxonomic scope" value="Bacteria"/>
</dbReference>
<evidence type="ECO:0000256" key="2">
    <source>
        <dbReference type="ARBA" id="ARBA00022694"/>
    </source>
</evidence>
<keyword evidence="2 4" id="KW-0819">tRNA processing</keyword>
<keyword evidence="10" id="KW-1185">Reference proteome</keyword>
<feature type="binding site" evidence="4 6">
    <location>
        <position position="144"/>
    </location>
    <ligand>
        <name>substrate</name>
    </ligand>
</feature>
<evidence type="ECO:0000256" key="1">
    <source>
        <dbReference type="ARBA" id="ARBA00009375"/>
    </source>
</evidence>
<dbReference type="InterPro" id="IPR020103">
    <property type="entry name" value="PsdUridine_synth_cat_dom_sf"/>
</dbReference>
<dbReference type="EC" id="5.4.99.12" evidence="4"/>
<feature type="domain" description="Pseudouridine synthase I TruA alpha/beta" evidence="8">
    <location>
        <begin position="57"/>
        <end position="138"/>
    </location>
</feature>
<dbReference type="Proteomes" id="UP000009223">
    <property type="component" value="Chromosome"/>
</dbReference>
<protein>
    <recommendedName>
        <fullName evidence="4">tRNA pseudouridine synthase A</fullName>
        <ecNumber evidence="4">5.4.99.12</ecNumber>
    </recommendedName>
    <alternativeName>
        <fullName evidence="4">tRNA pseudouridine(38-40) synthase</fullName>
    </alternativeName>
    <alternativeName>
        <fullName evidence="4">tRNA pseudouridylate synthase I</fullName>
    </alternativeName>
    <alternativeName>
        <fullName evidence="4">tRNA-uridine isomerase I</fullName>
    </alternativeName>
</protein>
<reference evidence="10" key="1">
    <citation type="submission" date="2009-12" db="EMBL/GenBank/DDBJ databases">
        <title>Complete sequence of Treponema primitia strain ZAS-2.</title>
        <authorList>
            <person name="Tetu S.G."/>
            <person name="Matson E."/>
            <person name="Ren Q."/>
            <person name="Seshadri R."/>
            <person name="Elbourne L."/>
            <person name="Hassan K.A."/>
            <person name="Durkin A."/>
            <person name="Radune D."/>
            <person name="Mohamoud Y."/>
            <person name="Shay R."/>
            <person name="Jin S."/>
            <person name="Zhang X."/>
            <person name="Lucey K."/>
            <person name="Ballor N.R."/>
            <person name="Ottesen E."/>
            <person name="Rosenthal R."/>
            <person name="Allen A."/>
            <person name="Leadbetter J.R."/>
            <person name="Paulsen I.T."/>
        </authorList>
    </citation>
    <scope>NUCLEOTIDE SEQUENCE [LARGE SCALE GENOMIC DNA]</scope>
    <source>
        <strain evidence="10">ATCC BAA-887 / DSM 12427 / ZAS-2</strain>
    </source>
</reference>
<dbReference type="InterPro" id="IPR001406">
    <property type="entry name" value="PsdUridine_synth_TruA"/>
</dbReference>
<dbReference type="HAMAP" id="MF_00171">
    <property type="entry name" value="TruA"/>
    <property type="match status" value="1"/>
</dbReference>
<comment type="caution">
    <text evidence="4">Lacks conserved residue(s) required for the propagation of feature annotation.</text>
</comment>
<dbReference type="HOGENOM" id="CLU_014673_0_1_12"/>
<dbReference type="AlphaFoldDB" id="F5YKJ4"/>
<dbReference type="Gene3D" id="3.30.70.580">
    <property type="entry name" value="Pseudouridine synthase I, catalytic domain, N-terminal subdomain"/>
    <property type="match status" value="1"/>
</dbReference>
<dbReference type="Pfam" id="PF01416">
    <property type="entry name" value="PseudoU_synth_1"/>
    <property type="match status" value="2"/>
</dbReference>
<dbReference type="OrthoDB" id="9811823at2"/>
<dbReference type="RefSeq" id="WP_015708213.1">
    <property type="nucleotide sequence ID" value="NC_015578.1"/>
</dbReference>
<evidence type="ECO:0000259" key="8">
    <source>
        <dbReference type="Pfam" id="PF01416"/>
    </source>
</evidence>
<comment type="catalytic activity">
    <reaction evidence="4 7">
        <text>uridine(38/39/40) in tRNA = pseudouridine(38/39/40) in tRNA</text>
        <dbReference type="Rhea" id="RHEA:22376"/>
        <dbReference type="Rhea" id="RHEA-COMP:10085"/>
        <dbReference type="Rhea" id="RHEA-COMP:10087"/>
        <dbReference type="ChEBI" id="CHEBI:65314"/>
        <dbReference type="ChEBI" id="CHEBI:65315"/>
        <dbReference type="EC" id="5.4.99.12"/>
    </reaction>
</comment>
<evidence type="ECO:0000256" key="6">
    <source>
        <dbReference type="PIRSR" id="PIRSR001430-2"/>
    </source>
</evidence>
<evidence type="ECO:0000313" key="10">
    <source>
        <dbReference type="Proteomes" id="UP000009223"/>
    </source>
</evidence>
<dbReference type="GO" id="GO:0160147">
    <property type="term" value="F:tRNA pseudouridine(38-40) synthase activity"/>
    <property type="evidence" value="ECO:0007669"/>
    <property type="project" value="UniProtKB-EC"/>
</dbReference>
<gene>
    <name evidence="4" type="primary">truA</name>
    <name evidence="9" type="ordered locus">TREPR_1940</name>
</gene>
<dbReference type="InterPro" id="IPR020094">
    <property type="entry name" value="TruA/RsuA/RluB/E/F_N"/>
</dbReference>
<dbReference type="InterPro" id="IPR020095">
    <property type="entry name" value="PsdUridine_synth_TruA_C"/>
</dbReference>
<sequence length="280" mass="31974">MNDATRNIRLLVAYDGTDFSGWQRQGEKGPQPFSPCLKQFCPGQNCTDEVDAGRLRVRTVQGVIEAALEKIHKHPVALTGSGRTDAGVHAAGQVANFSTDIERIDAARFIPALNGFLPRDVRILEALETLPDFHARFDARSRMYRYHFICGRPALPHELRYNLQLWRRPDISLLNAYARLLQGEINCSVFAWPKDPSESRNRYFFHAGFFMQGDTLIFEVQANAFLWKMVRSIVGTLLYYEEKRLPPEELQKIIVSGDRSLAGPTVPPNGLFLWKVEYYR</sequence>
<dbReference type="PANTHER" id="PTHR11142">
    <property type="entry name" value="PSEUDOURIDYLATE SYNTHASE"/>
    <property type="match status" value="1"/>
</dbReference>
<organism evidence="9 10">
    <name type="scientific">Treponema primitia (strain ATCC BAA-887 / DSM 12427 / ZAS-2)</name>
    <dbReference type="NCBI Taxonomy" id="545694"/>
    <lineage>
        <taxon>Bacteria</taxon>
        <taxon>Pseudomonadati</taxon>
        <taxon>Spirochaetota</taxon>
        <taxon>Spirochaetia</taxon>
        <taxon>Spirochaetales</taxon>
        <taxon>Treponemataceae</taxon>
        <taxon>Treponema</taxon>
    </lineage>
</organism>
<accession>F5YKJ4</accession>
<dbReference type="PIRSF" id="PIRSF001430">
    <property type="entry name" value="tRNA_psdUrid_synth"/>
    <property type="match status" value="1"/>
</dbReference>
<evidence type="ECO:0000256" key="5">
    <source>
        <dbReference type="PIRSR" id="PIRSR001430-1"/>
    </source>
</evidence>
<name>F5YKJ4_TREPZ</name>
<feature type="domain" description="Pseudouridine synthase I TruA alpha/beta" evidence="8">
    <location>
        <begin position="178"/>
        <end position="278"/>
    </location>
</feature>
<feature type="active site" description="Nucleophile" evidence="4 5">
    <location>
        <position position="85"/>
    </location>
</feature>
<evidence type="ECO:0000256" key="4">
    <source>
        <dbReference type="HAMAP-Rule" id="MF_00171"/>
    </source>
</evidence>
<dbReference type="EMBL" id="CP001843">
    <property type="protein sequence ID" value="AEF85363.1"/>
    <property type="molecule type" value="Genomic_DNA"/>
</dbReference>
<dbReference type="InterPro" id="IPR020097">
    <property type="entry name" value="PsdUridine_synth_TruA_a/b_dom"/>
</dbReference>
<dbReference type="KEGG" id="tpi:TREPR_1940"/>
<keyword evidence="3 4" id="KW-0413">Isomerase</keyword>
<dbReference type="SUPFAM" id="SSF55120">
    <property type="entry name" value="Pseudouridine synthase"/>
    <property type="match status" value="1"/>
</dbReference>
<dbReference type="CDD" id="cd02570">
    <property type="entry name" value="PseudoU_synth_EcTruA"/>
    <property type="match status" value="1"/>
</dbReference>
<dbReference type="PANTHER" id="PTHR11142:SF0">
    <property type="entry name" value="TRNA PSEUDOURIDINE SYNTHASE-LIKE 1"/>
    <property type="match status" value="1"/>
</dbReference>
<comment type="subunit">
    <text evidence="4">Homodimer.</text>
</comment>
<comment type="similarity">
    <text evidence="1 4 7">Belongs to the tRNA pseudouridine synthase TruA family.</text>
</comment>
<dbReference type="Gene3D" id="3.30.70.660">
    <property type="entry name" value="Pseudouridine synthase I, catalytic domain, C-terminal subdomain"/>
    <property type="match status" value="1"/>
</dbReference>